<evidence type="ECO:0000313" key="16">
    <source>
        <dbReference type="EMBL" id="BCU07808.1"/>
    </source>
</evidence>
<evidence type="ECO:0000256" key="11">
    <source>
        <dbReference type="ARBA" id="ARBA00023251"/>
    </source>
</evidence>
<feature type="transmembrane region" description="Helical" evidence="14">
    <location>
        <begin position="219"/>
        <end position="246"/>
    </location>
</feature>
<comment type="subcellular location">
    <subcellularLocation>
        <location evidence="1">Cell membrane</location>
        <topology evidence="1">Multi-pass membrane protein</topology>
    </subcellularLocation>
</comment>
<dbReference type="NCBIfam" id="NF033480">
    <property type="entry name" value="bifunc_MprF"/>
    <property type="match status" value="1"/>
</dbReference>
<feature type="transmembrane region" description="Helical" evidence="14">
    <location>
        <begin position="398"/>
        <end position="417"/>
    </location>
</feature>
<keyword evidence="9" id="KW-0443">Lipid metabolism</keyword>
<feature type="transmembrane region" description="Helical" evidence="14">
    <location>
        <begin position="141"/>
        <end position="163"/>
    </location>
</feature>
<evidence type="ECO:0000256" key="3">
    <source>
        <dbReference type="ARBA" id="ARBA00012014"/>
    </source>
</evidence>
<comment type="catalytic activity">
    <reaction evidence="13">
        <text>L-lysyl-tRNA(Lys) + a 1,2-diacyl-sn-glycero-3-phospho-(1'-sn-glycerol) = a 1,2-diacyl-sn-glycero-3-phospho-1'-(3'-O-L-lysyl)-sn-glycerol + tRNA(Lys)</text>
        <dbReference type="Rhea" id="RHEA:10668"/>
        <dbReference type="Rhea" id="RHEA-COMP:9696"/>
        <dbReference type="Rhea" id="RHEA-COMP:9697"/>
        <dbReference type="ChEBI" id="CHEBI:64716"/>
        <dbReference type="ChEBI" id="CHEBI:75792"/>
        <dbReference type="ChEBI" id="CHEBI:78442"/>
        <dbReference type="ChEBI" id="CHEBI:78529"/>
        <dbReference type="EC" id="2.3.2.3"/>
    </reaction>
</comment>
<evidence type="ECO:0000256" key="6">
    <source>
        <dbReference type="ARBA" id="ARBA00022679"/>
    </source>
</evidence>
<keyword evidence="6" id="KW-0808">Transferase</keyword>
<feature type="transmembrane region" description="Helical" evidence="14">
    <location>
        <begin position="355"/>
        <end position="377"/>
    </location>
</feature>
<dbReference type="InterPro" id="IPR024320">
    <property type="entry name" value="LPG_synthase_C"/>
</dbReference>
<dbReference type="SUPFAM" id="SSF55729">
    <property type="entry name" value="Acyl-CoA N-acyltransferases (Nat)"/>
    <property type="match status" value="1"/>
</dbReference>
<evidence type="ECO:0000259" key="15">
    <source>
        <dbReference type="Pfam" id="PF09924"/>
    </source>
</evidence>
<keyword evidence="5" id="KW-1003">Cell membrane</keyword>
<dbReference type="EC" id="2.3.2.3" evidence="3"/>
<organism evidence="16 17">
    <name type="scientific">Allochromatium tepidum</name>
    <dbReference type="NCBI Taxonomy" id="553982"/>
    <lineage>
        <taxon>Bacteria</taxon>
        <taxon>Pseudomonadati</taxon>
        <taxon>Pseudomonadota</taxon>
        <taxon>Gammaproteobacteria</taxon>
        <taxon>Chromatiales</taxon>
        <taxon>Chromatiaceae</taxon>
        <taxon>Allochromatium</taxon>
    </lineage>
</organism>
<keyword evidence="8 14" id="KW-1133">Transmembrane helix</keyword>
<dbReference type="PANTHER" id="PTHR34697:SF2">
    <property type="entry name" value="PHOSPHATIDYLGLYCEROL LYSYLTRANSFERASE"/>
    <property type="match status" value="1"/>
</dbReference>
<feature type="transmembrane region" description="Helical" evidence="14">
    <location>
        <begin position="252"/>
        <end position="284"/>
    </location>
</feature>
<feature type="domain" description="Phosphatidylglycerol lysyltransferase C-terminal" evidence="15">
    <location>
        <begin position="567"/>
        <end position="856"/>
    </location>
</feature>
<evidence type="ECO:0000256" key="5">
    <source>
        <dbReference type="ARBA" id="ARBA00022475"/>
    </source>
</evidence>
<feature type="transmembrane region" description="Helical" evidence="14">
    <location>
        <begin position="437"/>
        <end position="459"/>
    </location>
</feature>
<keyword evidence="17" id="KW-1185">Reference proteome</keyword>
<dbReference type="InterPro" id="IPR051211">
    <property type="entry name" value="PG_lysyltransferase"/>
</dbReference>
<reference evidence="16 17" key="1">
    <citation type="submission" date="2021-04" db="EMBL/GenBank/DDBJ databases">
        <title>Complete genome sequencing of Allochromatium tepidum strain NZ.</title>
        <authorList>
            <person name="Tsukatani Y."/>
            <person name="Mori H."/>
        </authorList>
    </citation>
    <scope>NUCLEOTIDE SEQUENCE [LARGE SCALE GENOMIC DNA]</scope>
    <source>
        <strain evidence="16 17">NZ</strain>
    </source>
</reference>
<feature type="transmembrane region" description="Helical" evidence="14">
    <location>
        <begin position="64"/>
        <end position="84"/>
    </location>
</feature>
<feature type="transmembrane region" description="Helical" evidence="14">
    <location>
        <begin position="521"/>
        <end position="542"/>
    </location>
</feature>
<evidence type="ECO:0000256" key="7">
    <source>
        <dbReference type="ARBA" id="ARBA00022692"/>
    </source>
</evidence>
<evidence type="ECO:0000256" key="1">
    <source>
        <dbReference type="ARBA" id="ARBA00004651"/>
    </source>
</evidence>
<keyword evidence="11" id="KW-0046">Antibiotic resistance</keyword>
<evidence type="ECO:0000256" key="13">
    <source>
        <dbReference type="ARBA" id="ARBA00047540"/>
    </source>
</evidence>
<evidence type="ECO:0000256" key="10">
    <source>
        <dbReference type="ARBA" id="ARBA00023136"/>
    </source>
</evidence>
<evidence type="ECO:0000256" key="2">
    <source>
        <dbReference type="ARBA" id="ARBA00008627"/>
    </source>
</evidence>
<comment type="similarity">
    <text evidence="2">Belongs to the LPG synthase family.</text>
</comment>
<evidence type="ECO:0000256" key="14">
    <source>
        <dbReference type="SAM" id="Phobius"/>
    </source>
</evidence>
<evidence type="ECO:0000256" key="9">
    <source>
        <dbReference type="ARBA" id="ARBA00023098"/>
    </source>
</evidence>
<evidence type="ECO:0000313" key="17">
    <source>
        <dbReference type="Proteomes" id="UP000680679"/>
    </source>
</evidence>
<proteinExistence type="inferred from homology"/>
<keyword evidence="7 14" id="KW-0812">Transmembrane</keyword>
<sequence length="884" mass="96708">MMSSLKTESARLHDDHNPSAISLLGWLRRAVPPLLILVTVLAAWNELQGFDVHALHESVRRLPVGLLIGLQLLAFAAVAQMILYDWWMARWLKLDLPLPKLARYSWVANTINNLVGLSGLAGSGIRLLLLTREGVATRTASIYAGLIMLSIPVGLSVLILFALLQGYTTLVPGIIPQWAVSAVLIAYAAYLPAFLVLVGSRAVLHRVLSGETRLGWSCGLGLVALSVIDWLLAVLVAWCCLAATGAPIAPGLFLAAFTFAATLGVVSLIPGGIGVFDAALLVMLTGAGAPAEASAAGVLIFRLVYYLIPWLTGVYLGSGLLTSTESPVLTRFARHCQDNPLLGLLRLSLQIVSHLGMRLLALLTFATGLLLLASAALPTLEERLERLLLVLPQGAIELSHLLSVGVGVLLIALARGIGKQVRSAYRISLPLLLGGALLSLLKGAAAEQVVFLLVVAGLLRLRREAFYRVSYPLLGPRSLLWLLALLASVAGYVLFGAWLHAEGLGDPGLWLQSGPDQHSARFLRSLPLAILVLAGWLAWGLFRMPRPEFPPTDRAALVQARDWLEANDGGTFAHLLFMGDKHLLQAADGRCLIQYKRIRNRLVALGDPMGDTQSLARALLEFRDLADQHDLDPVFYEIGNAHLHLYHDCGFALFKAGEMGLVSLADFTLAGQRNKSLRTKVNRAVRDGLTFEALRTPPDEPTWAELESVSNAWLSERGSGEKGFSLGTFDRDYLSWGPLLLVRQGGRLIAFASLMPSYRGRQEIGIDLMRYLPGVPYVTMDFLFTRAIEWARDEGYAWLNLGMAPLSGVGKIRYARPDERLARLAYDYGNRLYNYKGLRDFKEKFHPVWQSRYIAYPFYRSLPTLLIDLAALIAGGYGRLLIKP</sequence>
<dbReference type="EMBL" id="AP024563">
    <property type="protein sequence ID" value="BCU07808.1"/>
    <property type="molecule type" value="Genomic_DNA"/>
</dbReference>
<dbReference type="InterPro" id="IPR016181">
    <property type="entry name" value="Acyl_CoA_acyltransferase"/>
</dbReference>
<gene>
    <name evidence="16" type="primary">mprF</name>
    <name evidence="16" type="ORF">Atep_24850</name>
</gene>
<evidence type="ECO:0000256" key="4">
    <source>
        <dbReference type="ARBA" id="ARBA00021546"/>
    </source>
</evidence>
<protein>
    <recommendedName>
        <fullName evidence="4">Phosphatidylglycerol lysyltransferase</fullName>
        <ecNumber evidence="3">2.3.2.3</ecNumber>
    </recommendedName>
    <alternativeName>
        <fullName evidence="12">Lysylphosphatidylglycerol synthase</fullName>
    </alternativeName>
</protein>
<dbReference type="InterPro" id="IPR022791">
    <property type="entry name" value="L-PG_synthase/AglD"/>
</dbReference>
<evidence type="ECO:0000256" key="8">
    <source>
        <dbReference type="ARBA" id="ARBA00022989"/>
    </source>
</evidence>
<feature type="transmembrane region" description="Helical" evidence="14">
    <location>
        <begin position="479"/>
        <end position="501"/>
    </location>
</feature>
<name>A0ABN6GD17_9GAMM</name>
<dbReference type="Pfam" id="PF03706">
    <property type="entry name" value="LPG_synthase_TM"/>
    <property type="match status" value="1"/>
</dbReference>
<feature type="transmembrane region" description="Helical" evidence="14">
    <location>
        <begin position="104"/>
        <end position="129"/>
    </location>
</feature>
<dbReference type="Proteomes" id="UP000680679">
    <property type="component" value="Chromosome"/>
</dbReference>
<evidence type="ECO:0000256" key="12">
    <source>
        <dbReference type="ARBA" id="ARBA00031899"/>
    </source>
</evidence>
<dbReference type="Pfam" id="PF09924">
    <property type="entry name" value="LPG_synthase_C"/>
    <property type="match status" value="1"/>
</dbReference>
<keyword evidence="10 14" id="KW-0472">Membrane</keyword>
<feature type="transmembrane region" description="Helical" evidence="14">
    <location>
        <begin position="296"/>
        <end position="316"/>
    </location>
</feature>
<feature type="transmembrane region" description="Helical" evidence="14">
    <location>
        <begin position="175"/>
        <end position="198"/>
    </location>
</feature>
<accession>A0ABN6GD17</accession>
<dbReference type="PANTHER" id="PTHR34697">
    <property type="entry name" value="PHOSPHATIDYLGLYCEROL LYSYLTRANSFERASE"/>
    <property type="match status" value="1"/>
</dbReference>